<proteinExistence type="predicted"/>
<evidence type="ECO:0008006" key="3">
    <source>
        <dbReference type="Google" id="ProtNLM"/>
    </source>
</evidence>
<evidence type="ECO:0000313" key="2">
    <source>
        <dbReference type="Proteomes" id="UP000010480"/>
    </source>
</evidence>
<accession>K9Z3G4</accession>
<dbReference type="EMBL" id="CP003947">
    <property type="protein sequence ID" value="AFZ53272.1"/>
    <property type="molecule type" value="Genomic_DNA"/>
</dbReference>
<sequence>MNNKIRYTDEDLEFGEIVEDFLPPPEKLTLKGIKIQIPVELTEKNLSFLKQEANRNNISYQNLIELIINEYIEQHGQNFT</sequence>
<dbReference type="STRING" id="755178.Cyan10605_1150"/>
<dbReference type="RefSeq" id="WP_015219001.1">
    <property type="nucleotide sequence ID" value="NC_019776.1"/>
</dbReference>
<evidence type="ECO:0000313" key="1">
    <source>
        <dbReference type="EMBL" id="AFZ53272.1"/>
    </source>
</evidence>
<dbReference type="KEGG" id="can:Cyan10605_1150"/>
<dbReference type="HOGENOM" id="CLU_185923_0_0_3"/>
<name>K9Z3G4_CYAAP</name>
<dbReference type="OrthoDB" id="332164at2"/>
<organism evidence="1 2">
    <name type="scientific">Cyanobacterium aponinum (strain PCC 10605)</name>
    <dbReference type="NCBI Taxonomy" id="755178"/>
    <lineage>
        <taxon>Bacteria</taxon>
        <taxon>Bacillati</taxon>
        <taxon>Cyanobacteriota</taxon>
        <taxon>Cyanophyceae</taxon>
        <taxon>Oscillatoriophycideae</taxon>
        <taxon>Chroococcales</taxon>
        <taxon>Geminocystaceae</taxon>
        <taxon>Cyanobacterium</taxon>
    </lineage>
</organism>
<gene>
    <name evidence="1" type="ordered locus">Cyan10605_1150</name>
</gene>
<dbReference type="AlphaFoldDB" id="K9Z3G4"/>
<protein>
    <recommendedName>
        <fullName evidence="3">CopG family transcriptional regulator</fullName>
    </recommendedName>
</protein>
<reference evidence="2" key="1">
    <citation type="journal article" date="2013" name="Proc. Natl. Acad. Sci. U.S.A.">
        <title>Improving the coverage of the cyanobacterial phylum using diversity-driven genome sequencing.</title>
        <authorList>
            <person name="Shih P.M."/>
            <person name="Wu D."/>
            <person name="Latifi A."/>
            <person name="Axen S.D."/>
            <person name="Fewer D.P."/>
            <person name="Talla E."/>
            <person name="Calteau A."/>
            <person name="Cai F."/>
            <person name="Tandeau de Marsac N."/>
            <person name="Rippka R."/>
            <person name="Herdman M."/>
            <person name="Sivonen K."/>
            <person name="Coursin T."/>
            <person name="Laurent T."/>
            <person name="Goodwin L."/>
            <person name="Nolan M."/>
            <person name="Davenport K.W."/>
            <person name="Han C.S."/>
            <person name="Rubin E.M."/>
            <person name="Eisen J.A."/>
            <person name="Woyke T."/>
            <person name="Gugger M."/>
            <person name="Kerfeld C.A."/>
        </authorList>
    </citation>
    <scope>NUCLEOTIDE SEQUENCE [LARGE SCALE GENOMIC DNA]</scope>
    <source>
        <strain evidence="2">PCC 10605</strain>
    </source>
</reference>
<keyword evidence="2" id="KW-1185">Reference proteome</keyword>
<dbReference type="eggNOG" id="ENOG5033D1D">
    <property type="taxonomic scope" value="Bacteria"/>
</dbReference>
<dbReference type="Proteomes" id="UP000010480">
    <property type="component" value="Chromosome"/>
</dbReference>